<organism evidence="1 2">
    <name type="scientific">Rotaria sordida</name>
    <dbReference type="NCBI Taxonomy" id="392033"/>
    <lineage>
        <taxon>Eukaryota</taxon>
        <taxon>Metazoa</taxon>
        <taxon>Spiralia</taxon>
        <taxon>Gnathifera</taxon>
        <taxon>Rotifera</taxon>
        <taxon>Eurotatoria</taxon>
        <taxon>Bdelloidea</taxon>
        <taxon>Philodinida</taxon>
        <taxon>Philodinidae</taxon>
        <taxon>Rotaria</taxon>
    </lineage>
</organism>
<protein>
    <submittedName>
        <fullName evidence="1">Uncharacterized protein</fullName>
    </submittedName>
</protein>
<evidence type="ECO:0000313" key="1">
    <source>
        <dbReference type="EMBL" id="CAF1393499.1"/>
    </source>
</evidence>
<accession>A0A815KHT4</accession>
<proteinExistence type="predicted"/>
<dbReference type="OrthoDB" id="10058620at2759"/>
<sequence>MQLGKWIRLMHVLINTTNYEYGQVKDKMDATFTHRQRFIQEMKPTTEIVELYPSLSVFYSQLVREINLYSDSLNAHIVLALKLNCIKLIKYLDQQRKQKKILMKEAIDADAMIQIQMIKNIKNYSIVIKYNTFITTNSQVEITVISLIGLYEIFNIEYLTK</sequence>
<feature type="non-terminal residue" evidence="1">
    <location>
        <position position="1"/>
    </location>
</feature>
<dbReference type="Proteomes" id="UP000663882">
    <property type="component" value="Unassembled WGS sequence"/>
</dbReference>
<dbReference type="EMBL" id="CAJNOO010004780">
    <property type="protein sequence ID" value="CAF1393499.1"/>
    <property type="molecule type" value="Genomic_DNA"/>
</dbReference>
<evidence type="ECO:0000313" key="2">
    <source>
        <dbReference type="Proteomes" id="UP000663882"/>
    </source>
</evidence>
<name>A0A815KHT4_9BILA</name>
<dbReference type="AlphaFoldDB" id="A0A815KHT4"/>
<reference evidence="1" key="1">
    <citation type="submission" date="2021-02" db="EMBL/GenBank/DDBJ databases">
        <authorList>
            <person name="Nowell W R."/>
        </authorList>
    </citation>
    <scope>NUCLEOTIDE SEQUENCE</scope>
</reference>
<comment type="caution">
    <text evidence="1">The sequence shown here is derived from an EMBL/GenBank/DDBJ whole genome shotgun (WGS) entry which is preliminary data.</text>
</comment>
<gene>
    <name evidence="1" type="ORF">RFH988_LOCUS34459</name>
</gene>